<gene>
    <name evidence="1" type="ORF">Terrestrivirus1_276</name>
</gene>
<dbReference type="GO" id="GO:0004386">
    <property type="term" value="F:helicase activity"/>
    <property type="evidence" value="ECO:0007669"/>
    <property type="project" value="UniProtKB-KW"/>
</dbReference>
<protein>
    <submittedName>
        <fullName evidence="1">DEXDc helicase</fullName>
    </submittedName>
</protein>
<dbReference type="EMBL" id="MK071979">
    <property type="protein sequence ID" value="AYV75402.1"/>
    <property type="molecule type" value="Genomic_DNA"/>
</dbReference>
<evidence type="ECO:0000313" key="1">
    <source>
        <dbReference type="EMBL" id="AYV75402.1"/>
    </source>
</evidence>
<reference evidence="1" key="1">
    <citation type="submission" date="2018-10" db="EMBL/GenBank/DDBJ databases">
        <title>Hidden diversity of soil giant viruses.</title>
        <authorList>
            <person name="Schulz F."/>
            <person name="Alteio L."/>
            <person name="Goudeau D."/>
            <person name="Ryan E.M."/>
            <person name="Malmstrom R.R."/>
            <person name="Blanchard J."/>
            <person name="Woyke T."/>
        </authorList>
    </citation>
    <scope>NUCLEOTIDE SEQUENCE</scope>
    <source>
        <strain evidence="1">TEV1</strain>
    </source>
</reference>
<keyword evidence="1" id="KW-0347">Helicase</keyword>
<proteinExistence type="predicted"/>
<accession>A0A3G4ZKN5</accession>
<sequence>MVGNLIVIEKPKAIYITATTDFNKRIKKYIKHFDSQTSAWSIEIISLEYTCYELNKLIQYMSRNYNIPFWVHEKETNQYIPDDISRLCNFLNALSVEYKIIELDVEEFKKLTDEITESESNDVTNHDKLQENSANLSNINMANIFNLVLY</sequence>
<name>A0A3G4ZKN5_9VIRU</name>
<organism evidence="1">
    <name type="scientific">Terrestrivirus sp</name>
    <dbReference type="NCBI Taxonomy" id="2487775"/>
    <lineage>
        <taxon>Viruses</taxon>
        <taxon>Varidnaviria</taxon>
        <taxon>Bamfordvirae</taxon>
        <taxon>Nucleocytoviricota</taxon>
        <taxon>Megaviricetes</taxon>
        <taxon>Imitervirales</taxon>
        <taxon>Mimiviridae</taxon>
        <taxon>Klosneuvirinae</taxon>
    </lineage>
</organism>
<keyword evidence="1" id="KW-0378">Hydrolase</keyword>
<keyword evidence="1" id="KW-0547">Nucleotide-binding</keyword>
<keyword evidence="1" id="KW-0067">ATP-binding</keyword>